<evidence type="ECO:0000313" key="2">
    <source>
        <dbReference type="Proteomes" id="UP001607303"/>
    </source>
</evidence>
<dbReference type="Proteomes" id="UP001607303">
    <property type="component" value="Unassembled WGS sequence"/>
</dbReference>
<gene>
    <name evidence="1" type="ORF">V1477_019635</name>
</gene>
<comment type="caution">
    <text evidence="1">The sequence shown here is derived from an EMBL/GenBank/DDBJ whole genome shotgun (WGS) entry which is preliminary data.</text>
</comment>
<proteinExistence type="predicted"/>
<dbReference type="EMBL" id="JAYRBN010000115">
    <property type="protein sequence ID" value="KAL2723044.1"/>
    <property type="molecule type" value="Genomic_DNA"/>
</dbReference>
<evidence type="ECO:0000313" key="1">
    <source>
        <dbReference type="EMBL" id="KAL2723044.1"/>
    </source>
</evidence>
<keyword evidence="2" id="KW-1185">Reference proteome</keyword>
<dbReference type="AlphaFoldDB" id="A0ABD2AQZ5"/>
<protein>
    <submittedName>
        <fullName evidence="1">Uncharacterized protein</fullName>
    </submittedName>
</protein>
<reference evidence="1 2" key="1">
    <citation type="journal article" date="2024" name="Ann. Entomol. Soc. Am.">
        <title>Genomic analyses of the southern and eastern yellowjacket wasps (Hymenoptera: Vespidae) reveal evolutionary signatures of social life.</title>
        <authorList>
            <person name="Catto M.A."/>
            <person name="Caine P.B."/>
            <person name="Orr S.E."/>
            <person name="Hunt B.G."/>
            <person name="Goodisman M.A.D."/>
        </authorList>
    </citation>
    <scope>NUCLEOTIDE SEQUENCE [LARGE SCALE GENOMIC DNA]</scope>
    <source>
        <strain evidence="1">232</strain>
        <tissue evidence="1">Head and thorax</tissue>
    </source>
</reference>
<sequence length="169" mass="19402">MVRSFNYDTQQPLMEFQVGECRCRIVSRIAIARVIADRIIAREQRKISHVSSKSLVLSFSSRSFSFITFQSRSGLNSLVNAWINENTQLVLLYVSQVKSDKRHSGFAISTFESGVFHLKKLQSNHDTFPSLKPFPGLEVIPNENCKTLTVNLRELVYSFDLNSDKRRKL</sequence>
<accession>A0ABD2AQZ5</accession>
<organism evidence="1 2">
    <name type="scientific">Vespula maculifrons</name>
    <name type="common">Eastern yellow jacket</name>
    <name type="synonym">Wasp</name>
    <dbReference type="NCBI Taxonomy" id="7453"/>
    <lineage>
        <taxon>Eukaryota</taxon>
        <taxon>Metazoa</taxon>
        <taxon>Ecdysozoa</taxon>
        <taxon>Arthropoda</taxon>
        <taxon>Hexapoda</taxon>
        <taxon>Insecta</taxon>
        <taxon>Pterygota</taxon>
        <taxon>Neoptera</taxon>
        <taxon>Endopterygota</taxon>
        <taxon>Hymenoptera</taxon>
        <taxon>Apocrita</taxon>
        <taxon>Aculeata</taxon>
        <taxon>Vespoidea</taxon>
        <taxon>Vespidae</taxon>
        <taxon>Vespinae</taxon>
        <taxon>Vespula</taxon>
    </lineage>
</organism>
<name>A0ABD2AQZ5_VESMC</name>